<evidence type="ECO:0000313" key="7">
    <source>
        <dbReference type="Proteomes" id="UP000015102"/>
    </source>
</evidence>
<dbReference type="EnsemblMetazoa" id="MESCA002296-RA">
    <property type="protein sequence ID" value="MESCA002296-PA"/>
    <property type="gene ID" value="MESCA002296"/>
</dbReference>
<evidence type="ECO:0000256" key="4">
    <source>
        <dbReference type="RuleBase" id="RU004262"/>
    </source>
</evidence>
<dbReference type="Gene3D" id="3.40.50.1820">
    <property type="entry name" value="alpha/beta hydrolase"/>
    <property type="match status" value="1"/>
</dbReference>
<evidence type="ECO:0000313" key="6">
    <source>
        <dbReference type="EnsemblMetazoa" id="MESCA002296-PA"/>
    </source>
</evidence>
<accession>T1GFZ3</accession>
<sequence>MKNVAKCLAESLTFLRDSGLKIDKTTCVGHSLGAHVCGLISNFLKFRAERIIGLDPARPLIKPGNMNRLDSGDAKAVHVFHTNAGYYGETGKVGHVDFCINGGKHQPYCQYTSNTNLCSHIWSICYLAQSIFQGFEPYAEPCSRRCPSGLRGLRSLRGRNLARYAVRNAIPMGMTTPMNAYGSYCIKDDQPPFCPTSPDSIGDQRCCLDYPPEDVDENTLRRRRFFS</sequence>
<reference evidence="6" key="2">
    <citation type="submission" date="2015-06" db="UniProtKB">
        <authorList>
            <consortium name="EnsemblMetazoa"/>
        </authorList>
    </citation>
    <scope>IDENTIFICATION</scope>
</reference>
<dbReference type="InterPro" id="IPR000734">
    <property type="entry name" value="TAG_lipase"/>
</dbReference>
<evidence type="ECO:0000256" key="1">
    <source>
        <dbReference type="ARBA" id="ARBA00004613"/>
    </source>
</evidence>
<keyword evidence="3" id="KW-0964">Secreted</keyword>
<dbReference type="OMA" id="CINGGKH"/>
<dbReference type="PANTHER" id="PTHR11610:SF172">
    <property type="entry name" value="LIPASE MEMBER H-A-LIKE PROTEIN"/>
    <property type="match status" value="1"/>
</dbReference>
<dbReference type="InterPro" id="IPR029058">
    <property type="entry name" value="AB_hydrolase_fold"/>
</dbReference>
<dbReference type="GO" id="GO:0005615">
    <property type="term" value="C:extracellular space"/>
    <property type="evidence" value="ECO:0007669"/>
    <property type="project" value="TreeGrafter"/>
</dbReference>
<protein>
    <recommendedName>
        <fullName evidence="5">Lipase domain-containing protein</fullName>
    </recommendedName>
</protein>
<comment type="subcellular location">
    <subcellularLocation>
        <location evidence="1">Secreted</location>
    </subcellularLocation>
</comment>
<dbReference type="Proteomes" id="UP000015102">
    <property type="component" value="Unassembled WGS sequence"/>
</dbReference>
<dbReference type="STRING" id="36166.T1GFZ3"/>
<dbReference type="GO" id="GO:0016042">
    <property type="term" value="P:lipid catabolic process"/>
    <property type="evidence" value="ECO:0007669"/>
    <property type="project" value="TreeGrafter"/>
</dbReference>
<name>T1GFZ3_MEGSC</name>
<proteinExistence type="inferred from homology"/>
<feature type="domain" description="Lipase" evidence="5">
    <location>
        <begin position="4"/>
        <end position="114"/>
    </location>
</feature>
<evidence type="ECO:0000259" key="5">
    <source>
        <dbReference type="Pfam" id="PF00151"/>
    </source>
</evidence>
<keyword evidence="7" id="KW-1185">Reference proteome</keyword>
<dbReference type="InterPro" id="IPR013818">
    <property type="entry name" value="Lipase"/>
</dbReference>
<dbReference type="GO" id="GO:0016298">
    <property type="term" value="F:lipase activity"/>
    <property type="evidence" value="ECO:0007669"/>
    <property type="project" value="InterPro"/>
</dbReference>
<comment type="similarity">
    <text evidence="2 4">Belongs to the AB hydrolase superfamily. Lipase family.</text>
</comment>
<dbReference type="SUPFAM" id="SSF53474">
    <property type="entry name" value="alpha/beta-Hydrolases"/>
    <property type="match status" value="1"/>
</dbReference>
<dbReference type="Pfam" id="PF00151">
    <property type="entry name" value="Lipase"/>
    <property type="match status" value="1"/>
</dbReference>
<evidence type="ECO:0000256" key="2">
    <source>
        <dbReference type="ARBA" id="ARBA00010701"/>
    </source>
</evidence>
<dbReference type="GO" id="GO:0017171">
    <property type="term" value="F:serine hydrolase activity"/>
    <property type="evidence" value="ECO:0007669"/>
    <property type="project" value="TreeGrafter"/>
</dbReference>
<dbReference type="PANTHER" id="PTHR11610">
    <property type="entry name" value="LIPASE"/>
    <property type="match status" value="1"/>
</dbReference>
<dbReference type="EMBL" id="CAQQ02088132">
    <property type="status" value="NOT_ANNOTATED_CDS"/>
    <property type="molecule type" value="Genomic_DNA"/>
</dbReference>
<reference evidence="7" key="1">
    <citation type="submission" date="2013-02" db="EMBL/GenBank/DDBJ databases">
        <authorList>
            <person name="Hughes D."/>
        </authorList>
    </citation>
    <scope>NUCLEOTIDE SEQUENCE</scope>
    <source>
        <strain>Durham</strain>
        <strain evidence="7">NC isolate 2 -- Noor lab</strain>
    </source>
</reference>
<dbReference type="AlphaFoldDB" id="T1GFZ3"/>
<dbReference type="HOGENOM" id="CLU_027171_5_1_1"/>
<evidence type="ECO:0000256" key="3">
    <source>
        <dbReference type="ARBA" id="ARBA00022525"/>
    </source>
</evidence>
<organism evidence="6 7">
    <name type="scientific">Megaselia scalaris</name>
    <name type="common">Humpbacked fly</name>
    <name type="synonym">Phora scalaris</name>
    <dbReference type="NCBI Taxonomy" id="36166"/>
    <lineage>
        <taxon>Eukaryota</taxon>
        <taxon>Metazoa</taxon>
        <taxon>Ecdysozoa</taxon>
        <taxon>Arthropoda</taxon>
        <taxon>Hexapoda</taxon>
        <taxon>Insecta</taxon>
        <taxon>Pterygota</taxon>
        <taxon>Neoptera</taxon>
        <taxon>Endopterygota</taxon>
        <taxon>Diptera</taxon>
        <taxon>Brachycera</taxon>
        <taxon>Muscomorpha</taxon>
        <taxon>Platypezoidea</taxon>
        <taxon>Phoridae</taxon>
        <taxon>Megaseliini</taxon>
        <taxon>Megaselia</taxon>
    </lineage>
</organism>